<protein>
    <submittedName>
        <fullName evidence="8">P-type ATPase, subfamily V</fullName>
    </submittedName>
</protein>
<proteinExistence type="predicted"/>
<dbReference type="AlphaFoldDB" id="A0A9K3D1U6"/>
<evidence type="ECO:0000256" key="7">
    <source>
        <dbReference type="SAM" id="Phobius"/>
    </source>
</evidence>
<evidence type="ECO:0000313" key="8">
    <source>
        <dbReference type="EMBL" id="GIQ86258.1"/>
    </source>
</evidence>
<dbReference type="SUPFAM" id="SSF81653">
    <property type="entry name" value="Calcium ATPase, transduction domain A"/>
    <property type="match status" value="1"/>
</dbReference>
<dbReference type="EMBL" id="BDIP01002410">
    <property type="protein sequence ID" value="GIQ86258.1"/>
    <property type="molecule type" value="Genomic_DNA"/>
</dbReference>
<gene>
    <name evidence="8" type="ORF">KIPB_008076</name>
</gene>
<keyword evidence="3" id="KW-0547">Nucleotide-binding</keyword>
<evidence type="ECO:0000256" key="1">
    <source>
        <dbReference type="ARBA" id="ARBA00004141"/>
    </source>
</evidence>
<keyword evidence="2" id="KW-0479">Metal-binding</keyword>
<dbReference type="Gene3D" id="2.70.150.10">
    <property type="entry name" value="Calcium-transporting ATPase, cytoplasmic transduction domain A"/>
    <property type="match status" value="1"/>
</dbReference>
<dbReference type="GO" id="GO:0006874">
    <property type="term" value="P:intracellular calcium ion homeostasis"/>
    <property type="evidence" value="ECO:0007669"/>
    <property type="project" value="TreeGrafter"/>
</dbReference>
<evidence type="ECO:0000256" key="4">
    <source>
        <dbReference type="ARBA" id="ARBA00022840"/>
    </source>
</evidence>
<reference evidence="8 9" key="1">
    <citation type="journal article" date="2018" name="PLoS ONE">
        <title>The draft genome of Kipferlia bialata reveals reductive genome evolution in fornicate parasites.</title>
        <authorList>
            <person name="Tanifuji G."/>
            <person name="Takabayashi S."/>
            <person name="Kume K."/>
            <person name="Takagi M."/>
            <person name="Nakayama T."/>
            <person name="Kamikawa R."/>
            <person name="Inagaki Y."/>
            <person name="Hashimoto T."/>
        </authorList>
    </citation>
    <scope>NUCLEOTIDE SEQUENCE [LARGE SCALE GENOMIC DNA]</scope>
    <source>
        <strain evidence="8">NY0173</strain>
    </source>
</reference>
<feature type="transmembrane region" description="Helical" evidence="7">
    <location>
        <begin position="209"/>
        <end position="226"/>
    </location>
</feature>
<keyword evidence="5" id="KW-0460">Magnesium</keyword>
<dbReference type="SUPFAM" id="SSF81665">
    <property type="entry name" value="Calcium ATPase, transmembrane domain M"/>
    <property type="match status" value="1"/>
</dbReference>
<comment type="caution">
    <text evidence="8">The sequence shown here is derived from an EMBL/GenBank/DDBJ whole genome shotgun (WGS) entry which is preliminary data.</text>
</comment>
<feature type="non-terminal residue" evidence="8">
    <location>
        <position position="1"/>
    </location>
</feature>
<feature type="transmembrane region" description="Helical" evidence="7">
    <location>
        <begin position="186"/>
        <end position="203"/>
    </location>
</feature>
<dbReference type="GO" id="GO:0046872">
    <property type="term" value="F:metal ion binding"/>
    <property type="evidence" value="ECO:0007669"/>
    <property type="project" value="UniProtKB-KW"/>
</dbReference>
<keyword evidence="6" id="KW-1278">Translocase</keyword>
<dbReference type="InterPro" id="IPR006544">
    <property type="entry name" value="P-type_TPase_V"/>
</dbReference>
<name>A0A9K3D1U6_9EUKA</name>
<evidence type="ECO:0000256" key="3">
    <source>
        <dbReference type="ARBA" id="ARBA00022741"/>
    </source>
</evidence>
<dbReference type="OrthoDB" id="48943at2759"/>
<evidence type="ECO:0000313" key="9">
    <source>
        <dbReference type="Proteomes" id="UP000265618"/>
    </source>
</evidence>
<keyword evidence="4" id="KW-0067">ATP-binding</keyword>
<evidence type="ECO:0000256" key="5">
    <source>
        <dbReference type="ARBA" id="ARBA00022842"/>
    </source>
</evidence>
<feature type="transmembrane region" description="Helical" evidence="7">
    <location>
        <begin position="35"/>
        <end position="55"/>
    </location>
</feature>
<keyword evidence="9" id="KW-1185">Reference proteome</keyword>
<keyword evidence="7" id="KW-0812">Transmembrane</keyword>
<dbReference type="PANTHER" id="PTHR45630:SF7">
    <property type="entry name" value="ENDOPLASMIC RETICULUM TRANSMEMBRANE HELIX TRANSLOCASE"/>
    <property type="match status" value="1"/>
</dbReference>
<dbReference type="GO" id="GO:0005789">
    <property type="term" value="C:endoplasmic reticulum membrane"/>
    <property type="evidence" value="ECO:0007669"/>
    <property type="project" value="TreeGrafter"/>
</dbReference>
<dbReference type="GO" id="GO:0015662">
    <property type="term" value="F:P-type ion transporter activity"/>
    <property type="evidence" value="ECO:0007669"/>
    <property type="project" value="TreeGrafter"/>
</dbReference>
<evidence type="ECO:0000256" key="2">
    <source>
        <dbReference type="ARBA" id="ARBA00022723"/>
    </source>
</evidence>
<comment type="subcellular location">
    <subcellularLocation>
        <location evidence="1">Membrane</location>
        <topology evidence="1">Multi-pass membrane protein</topology>
    </subcellularLocation>
</comment>
<dbReference type="PANTHER" id="PTHR45630">
    <property type="entry name" value="CATION-TRANSPORTING ATPASE-RELATED"/>
    <property type="match status" value="1"/>
</dbReference>
<dbReference type="InterPro" id="IPR023298">
    <property type="entry name" value="ATPase_P-typ_TM_dom_sf"/>
</dbReference>
<feature type="transmembrane region" description="Helical" evidence="7">
    <location>
        <begin position="462"/>
        <end position="481"/>
    </location>
</feature>
<organism evidence="8 9">
    <name type="scientific">Kipferlia bialata</name>
    <dbReference type="NCBI Taxonomy" id="797122"/>
    <lineage>
        <taxon>Eukaryota</taxon>
        <taxon>Metamonada</taxon>
        <taxon>Carpediemonas-like organisms</taxon>
        <taxon>Kipferlia</taxon>
    </lineage>
</organism>
<keyword evidence="7" id="KW-1133">Transmembrane helix</keyword>
<dbReference type="InterPro" id="IPR008250">
    <property type="entry name" value="ATPase_P-typ_transduc_dom_A_sf"/>
</dbReference>
<dbReference type="GO" id="GO:0005524">
    <property type="term" value="F:ATP binding"/>
    <property type="evidence" value="ECO:0007669"/>
    <property type="project" value="UniProtKB-KW"/>
</dbReference>
<accession>A0A9K3D1U6</accession>
<keyword evidence="7" id="KW-0472">Membrane</keyword>
<dbReference type="Proteomes" id="UP000265618">
    <property type="component" value="Unassembled WGS sequence"/>
</dbReference>
<evidence type="ECO:0000256" key="6">
    <source>
        <dbReference type="ARBA" id="ARBA00022967"/>
    </source>
</evidence>
<dbReference type="GO" id="GO:0019829">
    <property type="term" value="F:ATPase-coupled monoatomic cation transmembrane transporter activity"/>
    <property type="evidence" value="ECO:0007669"/>
    <property type="project" value="TreeGrafter"/>
</dbReference>
<sequence>DWYIEQNMPLPTYEGTWFNIVTKHPAFHPLHVSCFLYLVPLLVHSLVSLAIFWVLDIKARLVNGKTKPEKAWSVLVKPTPGMGKPALCRVRHTMRWNGPNCSGPQWTVETAFSYNARKYVLNAEAGTFLPLSYPMDLAMPQYYNSLLKESHHGMTASVADRRLAHYGDNALAIAVPSFKETLIEHIMAPFFVFQVFCCLLWMFDDFALFSIFTLGILVLMEGVTVVQRINSVICTMYIYEIQKLAPRTSLVHILRNGKWAEHHSSDILPGDIVSFNAVPEPSQVSVVEEVVPPTMGPGQRPNPFAQLSKLIKPKKLGAPPPPQYSPICPADMVLLAGAAVADEAILTGEAAPQIKEPLSAVEGCDPETLITYMRTGALPSDAPALDSPSQRLHCVFAGTRLVSSSPPPPVSNDYVSVPLPSGARGKGPIFMALRTGFATEQGRLVRSIAFDKERLSANNKEALVYMFVLLQFAFVFAFYTFKRGIESIV</sequence>